<keyword evidence="3" id="KW-0698">rRNA processing</keyword>
<proteinExistence type="inferred from homology"/>
<dbReference type="Proteomes" id="UP000054886">
    <property type="component" value="Unassembled WGS sequence"/>
</dbReference>
<evidence type="ECO:0000313" key="11">
    <source>
        <dbReference type="Proteomes" id="UP000054886"/>
    </source>
</evidence>
<keyword evidence="4" id="KW-0540">Nuclease</keyword>
<evidence type="ECO:0000256" key="6">
    <source>
        <dbReference type="ARBA" id="ARBA00022839"/>
    </source>
</evidence>
<dbReference type="VEuPathDB" id="FungiDB:GWK60_G00275"/>
<dbReference type="VEuPathDB" id="FungiDB:GW608_G00275"/>
<dbReference type="VEuPathDB" id="FungiDB:CAGL0G00374g"/>
<dbReference type="GO" id="GO:0042780">
    <property type="term" value="P:tRNA 3'-end processing"/>
    <property type="evidence" value="ECO:0007669"/>
    <property type="project" value="EnsemblFungi"/>
</dbReference>
<dbReference type="PANTHER" id="PTHR12801">
    <property type="entry name" value="RNA EXONUCLEASE REXO1 / RECO3 FAMILY MEMBER-RELATED"/>
    <property type="match status" value="1"/>
</dbReference>
<organism evidence="10 11">
    <name type="scientific">Candida glabrata</name>
    <name type="common">Yeast</name>
    <name type="synonym">Torulopsis glabrata</name>
    <dbReference type="NCBI Taxonomy" id="5478"/>
    <lineage>
        <taxon>Eukaryota</taxon>
        <taxon>Fungi</taxon>
        <taxon>Dikarya</taxon>
        <taxon>Ascomycota</taxon>
        <taxon>Saccharomycotina</taxon>
        <taxon>Saccharomycetes</taxon>
        <taxon>Saccharomycetales</taxon>
        <taxon>Saccharomycetaceae</taxon>
        <taxon>Nakaseomyces</taxon>
    </lineage>
</organism>
<dbReference type="Gene3D" id="3.30.420.10">
    <property type="entry name" value="Ribonuclease H-like superfamily/Ribonuclease H"/>
    <property type="match status" value="1"/>
</dbReference>
<dbReference type="PhylomeDB" id="A0A0W0DA84"/>
<comment type="subcellular location">
    <subcellularLocation>
        <location evidence="1">Nucleus</location>
    </subcellularLocation>
</comment>
<dbReference type="GO" id="GO:0005634">
    <property type="term" value="C:nucleus"/>
    <property type="evidence" value="ECO:0007669"/>
    <property type="project" value="UniProtKB-SubCell"/>
</dbReference>
<gene>
    <name evidence="10" type="ORF">AO440_001501</name>
</gene>
<feature type="region of interest" description="Disordered" evidence="8">
    <location>
        <begin position="1"/>
        <end position="30"/>
    </location>
</feature>
<comment type="caution">
    <text evidence="10">The sequence shown here is derived from an EMBL/GenBank/DDBJ whole genome shotgun (WGS) entry which is preliminary data.</text>
</comment>
<dbReference type="EMBL" id="LLZZ01000105">
    <property type="protein sequence ID" value="KTB08461.1"/>
    <property type="molecule type" value="Genomic_DNA"/>
</dbReference>
<feature type="compositionally biased region" description="Basic and acidic residues" evidence="8">
    <location>
        <begin position="1"/>
        <end position="16"/>
    </location>
</feature>
<dbReference type="Pfam" id="PF00929">
    <property type="entry name" value="RNase_T"/>
    <property type="match status" value="1"/>
</dbReference>
<evidence type="ECO:0000256" key="4">
    <source>
        <dbReference type="ARBA" id="ARBA00022722"/>
    </source>
</evidence>
<evidence type="ECO:0000256" key="7">
    <source>
        <dbReference type="ARBA" id="ARBA00023242"/>
    </source>
</evidence>
<dbReference type="AlphaFoldDB" id="A0A0W0DA84"/>
<dbReference type="GO" id="GO:0034476">
    <property type="term" value="P:U5 snRNA 3'-end processing"/>
    <property type="evidence" value="ECO:0007669"/>
    <property type="project" value="EnsemblFungi"/>
</dbReference>
<feature type="region of interest" description="Disordered" evidence="8">
    <location>
        <begin position="90"/>
        <end position="110"/>
    </location>
</feature>
<dbReference type="InterPro" id="IPR047021">
    <property type="entry name" value="REXO1/3/4-like"/>
</dbReference>
<dbReference type="InterPro" id="IPR036397">
    <property type="entry name" value="RNaseH_sf"/>
</dbReference>
<dbReference type="SUPFAM" id="SSF53098">
    <property type="entry name" value="Ribonuclease H-like"/>
    <property type="match status" value="1"/>
</dbReference>
<evidence type="ECO:0000256" key="2">
    <source>
        <dbReference type="ARBA" id="ARBA00006357"/>
    </source>
</evidence>
<keyword evidence="5" id="KW-0378">Hydrolase</keyword>
<evidence type="ECO:0000259" key="9">
    <source>
        <dbReference type="SMART" id="SM00479"/>
    </source>
</evidence>
<sequence>MRDSVMDKQPTERAMEADLSPTKSANTPITNCEDIPIKMINPFLSNDSTTNYTVPKLQVDDNATVNRSVARLSISEVPVVEVENFKAKRMTNTGKRRRSSAAISAPGSTLRLSSHSDELIADRIKNKGKKKKKRAQKHDGPLSIKVGTEKLASINVMTGLIKYLYDITDEHRWWEEITGKNSLKKNVLLFIPGLEPQDFGLPQDQRFADNVDELATKGLTGLNPFDNQITFPMSAPGSNTAIFSAYNAFINPPLLPKQRRELLSDLSKKTITIYDLLASVDQLLERDYPIHEGTKSLTDIFKSQVIDINNEVNSKATWKNTKEFEHDGSHIFALDCEMCKCETGFIVARVSLVNFENEVIYDELVIPEAPIVDYVTKYSGMTKEKLDGATKTVEQVQDDLLNIISANDILIGHSLSNDLSVLRIRHPNIVDTAIIYDHQGGPPFKPSLKYLASEYLNKDIQAENGDDGHDSIEDARTCMELTKLKIQRGMAFGSHLRTENIFDLLDARGIKSLVLNNTVPKSHFKTDSNIGTIFCDNDDEVFNSIINNIEQYDFFVGRLRALEFARGYAIPKNGVVLNQEDVLKNICEQINNIYEKVPSGSLITILSGSGNTKQWMALMNKINTCNSKEERKQLRKDLNEELKDTIKIARDAVVEIIIKS</sequence>
<dbReference type="GO" id="GO:0000467">
    <property type="term" value="P:exonucleolytic trimming to generate mature 3'-end of 5.8S rRNA from tricistronic rRNA transcript (SSU-rRNA, 5.8S rRNA, LSU-rRNA)"/>
    <property type="evidence" value="ECO:0007669"/>
    <property type="project" value="EnsemblFungi"/>
</dbReference>
<dbReference type="FunFam" id="3.30.420.10:FF:000019">
    <property type="entry name" value="RNA exonuclease NEF-sp"/>
    <property type="match status" value="1"/>
</dbReference>
<dbReference type="InterPro" id="IPR012337">
    <property type="entry name" value="RNaseH-like_sf"/>
</dbReference>
<name>A0A0W0DA84_CANGB</name>
<dbReference type="PANTHER" id="PTHR12801:SF115">
    <property type="entry name" value="FI18136P1-RELATED"/>
    <property type="match status" value="1"/>
</dbReference>
<dbReference type="SMART" id="SM00479">
    <property type="entry name" value="EXOIII"/>
    <property type="match status" value="1"/>
</dbReference>
<dbReference type="InterPro" id="IPR034922">
    <property type="entry name" value="REX1-like_exo"/>
</dbReference>
<keyword evidence="7" id="KW-0539">Nucleus</keyword>
<comment type="similarity">
    <text evidence="2">Belongs to the REXO1/REXO3 family.</text>
</comment>
<reference evidence="10 11" key="1">
    <citation type="submission" date="2015-10" db="EMBL/GenBank/DDBJ databases">
        <title>Draft genomes sequences of Candida glabrata isolates 1A, 1B, 2A, 2B, 3A and 3B.</title>
        <authorList>
            <person name="Haavelsrud O.E."/>
            <person name="Gaustad P."/>
        </authorList>
    </citation>
    <scope>NUCLEOTIDE SEQUENCE [LARGE SCALE GENOMIC DNA]</scope>
    <source>
        <strain evidence="10">910700640</strain>
    </source>
</reference>
<dbReference type="VEuPathDB" id="FungiDB:GVI51_G00275"/>
<dbReference type="CDD" id="cd06145">
    <property type="entry name" value="REX1_like"/>
    <property type="match status" value="1"/>
</dbReference>
<evidence type="ECO:0000256" key="3">
    <source>
        <dbReference type="ARBA" id="ARBA00022552"/>
    </source>
</evidence>
<protein>
    <submittedName>
        <fullName evidence="10">RNA exonuclease 1</fullName>
    </submittedName>
</protein>
<evidence type="ECO:0000256" key="8">
    <source>
        <dbReference type="SAM" id="MobiDB-lite"/>
    </source>
</evidence>
<evidence type="ECO:0000256" key="5">
    <source>
        <dbReference type="ARBA" id="ARBA00022801"/>
    </source>
</evidence>
<feature type="compositionally biased region" description="Polar residues" evidence="8">
    <location>
        <begin position="21"/>
        <end position="30"/>
    </location>
</feature>
<accession>A0A0W0DA84</accession>
<dbReference type="GO" id="GO:0002107">
    <property type="term" value="P:generation of mature 3'-end of 5S rRNA generated by RNA polymerase III"/>
    <property type="evidence" value="ECO:0007669"/>
    <property type="project" value="EnsemblFungi"/>
</dbReference>
<evidence type="ECO:0000256" key="1">
    <source>
        <dbReference type="ARBA" id="ARBA00004123"/>
    </source>
</evidence>
<evidence type="ECO:0000313" key="10">
    <source>
        <dbReference type="EMBL" id="KTB08461.1"/>
    </source>
</evidence>
<feature type="domain" description="Exonuclease" evidence="9">
    <location>
        <begin position="330"/>
        <end position="491"/>
    </location>
</feature>
<keyword evidence="6 10" id="KW-0269">Exonuclease</keyword>
<dbReference type="VEuPathDB" id="FungiDB:B1J91_G00374g"/>
<dbReference type="InterPro" id="IPR013520">
    <property type="entry name" value="Ribonucl_H"/>
</dbReference>
<dbReference type="GO" id="GO:0003676">
    <property type="term" value="F:nucleic acid binding"/>
    <property type="evidence" value="ECO:0007669"/>
    <property type="project" value="InterPro"/>
</dbReference>
<dbReference type="GO" id="GO:0000175">
    <property type="term" value="F:3'-5'-RNA exonuclease activity"/>
    <property type="evidence" value="ECO:0007669"/>
    <property type="project" value="EnsemblFungi"/>
</dbReference>